<dbReference type="OMA" id="YTIVAQD"/>
<evidence type="ECO:0000256" key="5">
    <source>
        <dbReference type="ARBA" id="ARBA00047928"/>
    </source>
</evidence>
<organism evidence="7 8">
    <name type="scientific">Capsicum annuum</name>
    <name type="common">Capsicum pepper</name>
    <dbReference type="NCBI Taxonomy" id="4072"/>
    <lineage>
        <taxon>Eukaryota</taxon>
        <taxon>Viridiplantae</taxon>
        <taxon>Streptophyta</taxon>
        <taxon>Embryophyta</taxon>
        <taxon>Tracheophyta</taxon>
        <taxon>Spermatophyta</taxon>
        <taxon>Magnoliopsida</taxon>
        <taxon>eudicotyledons</taxon>
        <taxon>Gunneridae</taxon>
        <taxon>Pentapetalae</taxon>
        <taxon>asterids</taxon>
        <taxon>lamiids</taxon>
        <taxon>Solanales</taxon>
        <taxon>Solanaceae</taxon>
        <taxon>Solanoideae</taxon>
        <taxon>Capsiceae</taxon>
        <taxon>Capsicum</taxon>
    </lineage>
</organism>
<dbReference type="STRING" id="4072.A0A2G2YWF0"/>
<dbReference type="SUPFAM" id="SSF51126">
    <property type="entry name" value="Pectin lyase-like"/>
    <property type="match status" value="1"/>
</dbReference>
<dbReference type="SMR" id="A0A2G2YWF0"/>
<dbReference type="UniPathway" id="UPA00545">
    <property type="reaction ID" value="UER00823"/>
</dbReference>
<comment type="pathway">
    <text evidence="1">Glycan metabolism; pectin degradation; 2-dehydro-3-deoxy-D-gluconate from pectin: step 1/5.</text>
</comment>
<accession>A0A2G2YWF0</accession>
<reference evidence="7 8" key="2">
    <citation type="journal article" date="2017" name="Genome Biol.">
        <title>New reference genome sequences of hot pepper reveal the massive evolution of plant disease-resistance genes by retroduplication.</title>
        <authorList>
            <person name="Kim S."/>
            <person name="Park J."/>
            <person name="Yeom S.I."/>
            <person name="Kim Y.M."/>
            <person name="Seo E."/>
            <person name="Kim K.T."/>
            <person name="Kim M.S."/>
            <person name="Lee J.M."/>
            <person name="Cheong K."/>
            <person name="Shin H.S."/>
            <person name="Kim S.B."/>
            <person name="Han K."/>
            <person name="Lee J."/>
            <person name="Park M."/>
            <person name="Lee H.A."/>
            <person name="Lee H.Y."/>
            <person name="Lee Y."/>
            <person name="Oh S."/>
            <person name="Lee J.H."/>
            <person name="Choi E."/>
            <person name="Choi E."/>
            <person name="Lee S.E."/>
            <person name="Jeon J."/>
            <person name="Kim H."/>
            <person name="Choi G."/>
            <person name="Song H."/>
            <person name="Lee J."/>
            <person name="Lee S.C."/>
            <person name="Kwon J.K."/>
            <person name="Lee H.Y."/>
            <person name="Koo N."/>
            <person name="Hong Y."/>
            <person name="Kim R.W."/>
            <person name="Kang W.H."/>
            <person name="Huh J.H."/>
            <person name="Kang B.C."/>
            <person name="Yang T.J."/>
            <person name="Lee Y.H."/>
            <person name="Bennetzen J.L."/>
            <person name="Choi D."/>
        </authorList>
    </citation>
    <scope>NUCLEOTIDE SEQUENCE [LARGE SCALE GENOMIC DNA]</scope>
    <source>
        <strain evidence="8">cv. CM334</strain>
    </source>
</reference>
<dbReference type="GO" id="GO:0030599">
    <property type="term" value="F:pectinesterase activity"/>
    <property type="evidence" value="ECO:0007669"/>
    <property type="project" value="UniProtKB-EC"/>
</dbReference>
<evidence type="ECO:0000256" key="3">
    <source>
        <dbReference type="ARBA" id="ARBA00023085"/>
    </source>
</evidence>
<gene>
    <name evidence="7" type="ORF">T459_21374</name>
</gene>
<dbReference type="InterPro" id="IPR011050">
    <property type="entry name" value="Pectin_lyase_fold/virulence"/>
</dbReference>
<keyword evidence="4" id="KW-0961">Cell wall biogenesis/degradation</keyword>
<sequence length="208" mass="22985">MLGNRRSSDTANAQIWLSSVLTNYVTYLDELYSVTKTTENRMILDELVLRAKAVLAMLASVMAKNEEVFTRLLGRMLSWINLQNRKLIESLGKAIKANTVVAQDGTGDYQTVAEAVVDALDTSKTWYIIYVKKGIYEENVDVTMKKINLIIIGDGMYYSSKITSSLNVVDGSTTFCSATLAAIGQGFMLQDICMQNTAGSEKHQDVAL</sequence>
<evidence type="ECO:0000313" key="8">
    <source>
        <dbReference type="Proteomes" id="UP000222542"/>
    </source>
</evidence>
<evidence type="ECO:0000256" key="2">
    <source>
        <dbReference type="ARBA" id="ARBA00022801"/>
    </source>
</evidence>
<feature type="domain" description="Pectinesterase catalytic" evidence="6">
    <location>
        <begin position="98"/>
        <end position="208"/>
    </location>
</feature>
<evidence type="ECO:0000259" key="6">
    <source>
        <dbReference type="Pfam" id="PF01095"/>
    </source>
</evidence>
<dbReference type="Pfam" id="PF01095">
    <property type="entry name" value="Pectinesterase"/>
    <property type="match status" value="1"/>
</dbReference>
<dbReference type="GO" id="GO:0042545">
    <property type="term" value="P:cell wall modification"/>
    <property type="evidence" value="ECO:0007669"/>
    <property type="project" value="InterPro"/>
</dbReference>
<evidence type="ECO:0000256" key="4">
    <source>
        <dbReference type="ARBA" id="ARBA00023316"/>
    </source>
</evidence>
<protein>
    <submittedName>
        <fullName evidence="7">Pectinesterase 2.1</fullName>
    </submittedName>
</protein>
<dbReference type="Gene3D" id="2.160.20.10">
    <property type="entry name" value="Single-stranded right-handed beta-helix, Pectin lyase-like"/>
    <property type="match status" value="1"/>
</dbReference>
<keyword evidence="2" id="KW-0378">Hydrolase</keyword>
<comment type="caution">
    <text evidence="7">The sequence shown here is derived from an EMBL/GenBank/DDBJ whole genome shotgun (WGS) entry which is preliminary data.</text>
</comment>
<keyword evidence="8" id="KW-1185">Reference proteome</keyword>
<proteinExistence type="predicted"/>
<keyword evidence="3" id="KW-0063">Aspartyl esterase</keyword>
<dbReference type="EMBL" id="AYRZ02000008">
    <property type="protein sequence ID" value="PHT74097.1"/>
    <property type="molecule type" value="Genomic_DNA"/>
</dbReference>
<evidence type="ECO:0000256" key="1">
    <source>
        <dbReference type="ARBA" id="ARBA00005184"/>
    </source>
</evidence>
<name>A0A2G2YWF0_CAPAN</name>
<dbReference type="PANTHER" id="PTHR31707">
    <property type="entry name" value="PECTINESTERASE"/>
    <property type="match status" value="1"/>
</dbReference>
<dbReference type="GO" id="GO:0045490">
    <property type="term" value="P:pectin catabolic process"/>
    <property type="evidence" value="ECO:0007669"/>
    <property type="project" value="UniProtKB-UniPathway"/>
</dbReference>
<dbReference type="InterPro" id="IPR000070">
    <property type="entry name" value="Pectinesterase_cat"/>
</dbReference>
<evidence type="ECO:0000313" key="7">
    <source>
        <dbReference type="EMBL" id="PHT74097.1"/>
    </source>
</evidence>
<dbReference type="AlphaFoldDB" id="A0A2G2YWF0"/>
<dbReference type="InterPro" id="IPR012334">
    <property type="entry name" value="Pectin_lyas_fold"/>
</dbReference>
<comment type="catalytic activity">
    <reaction evidence="5">
        <text>[(1-&gt;4)-alpha-D-galacturonosyl methyl ester](n) + n H2O = [(1-&gt;4)-alpha-D-galacturonosyl](n) + n methanol + n H(+)</text>
        <dbReference type="Rhea" id="RHEA:22380"/>
        <dbReference type="Rhea" id="RHEA-COMP:14570"/>
        <dbReference type="Rhea" id="RHEA-COMP:14573"/>
        <dbReference type="ChEBI" id="CHEBI:15377"/>
        <dbReference type="ChEBI" id="CHEBI:15378"/>
        <dbReference type="ChEBI" id="CHEBI:17790"/>
        <dbReference type="ChEBI" id="CHEBI:140522"/>
        <dbReference type="ChEBI" id="CHEBI:140523"/>
        <dbReference type="EC" id="3.1.1.11"/>
    </reaction>
</comment>
<reference evidence="7 8" key="1">
    <citation type="journal article" date="2014" name="Nat. Genet.">
        <title>Genome sequence of the hot pepper provides insights into the evolution of pungency in Capsicum species.</title>
        <authorList>
            <person name="Kim S."/>
            <person name="Park M."/>
            <person name="Yeom S.I."/>
            <person name="Kim Y.M."/>
            <person name="Lee J.M."/>
            <person name="Lee H.A."/>
            <person name="Seo E."/>
            <person name="Choi J."/>
            <person name="Cheong K."/>
            <person name="Kim K.T."/>
            <person name="Jung K."/>
            <person name="Lee G.W."/>
            <person name="Oh S.K."/>
            <person name="Bae C."/>
            <person name="Kim S.B."/>
            <person name="Lee H.Y."/>
            <person name="Kim S.Y."/>
            <person name="Kim M.S."/>
            <person name="Kang B.C."/>
            <person name="Jo Y.D."/>
            <person name="Yang H.B."/>
            <person name="Jeong H.J."/>
            <person name="Kang W.H."/>
            <person name="Kwon J.K."/>
            <person name="Shin C."/>
            <person name="Lim J.Y."/>
            <person name="Park J.H."/>
            <person name="Huh J.H."/>
            <person name="Kim J.S."/>
            <person name="Kim B.D."/>
            <person name="Cohen O."/>
            <person name="Paran I."/>
            <person name="Suh M.C."/>
            <person name="Lee S.B."/>
            <person name="Kim Y.K."/>
            <person name="Shin Y."/>
            <person name="Noh S.J."/>
            <person name="Park J."/>
            <person name="Seo Y.S."/>
            <person name="Kwon S.Y."/>
            <person name="Kim H.A."/>
            <person name="Park J.M."/>
            <person name="Kim H.J."/>
            <person name="Choi S.B."/>
            <person name="Bosland P.W."/>
            <person name="Reeves G."/>
            <person name="Jo S.H."/>
            <person name="Lee B.W."/>
            <person name="Cho H.T."/>
            <person name="Choi H.S."/>
            <person name="Lee M.S."/>
            <person name="Yu Y."/>
            <person name="Do Choi Y."/>
            <person name="Park B.S."/>
            <person name="van Deynze A."/>
            <person name="Ashrafi H."/>
            <person name="Hill T."/>
            <person name="Kim W.T."/>
            <person name="Pai H.S."/>
            <person name="Ahn H.K."/>
            <person name="Yeam I."/>
            <person name="Giovannoni J.J."/>
            <person name="Rose J.K."/>
            <person name="Sorensen I."/>
            <person name="Lee S.J."/>
            <person name="Kim R.W."/>
            <person name="Choi I.Y."/>
            <person name="Choi B.S."/>
            <person name="Lim J.S."/>
            <person name="Lee Y.H."/>
            <person name="Choi D."/>
        </authorList>
    </citation>
    <scope>NUCLEOTIDE SEQUENCE [LARGE SCALE GENOMIC DNA]</scope>
    <source>
        <strain evidence="8">cv. CM334</strain>
    </source>
</reference>
<dbReference type="Gramene" id="PHT74097">
    <property type="protein sequence ID" value="PHT74097"/>
    <property type="gene ID" value="T459_21374"/>
</dbReference>
<dbReference type="Proteomes" id="UP000222542">
    <property type="component" value="Unassembled WGS sequence"/>
</dbReference>